<evidence type="ECO:0000313" key="3">
    <source>
        <dbReference type="Proteomes" id="UP000322667"/>
    </source>
</evidence>
<gene>
    <name evidence="2" type="ORF">ES332_A06G074100v1</name>
</gene>
<sequence length="72" mass="8302">MKIAITTNYLNILYSIYLSIFIRFINHFSRKKKNSTAKRASIDTASSSSSFLQKKLQTKPLNFKPIATKLME</sequence>
<name>A0A5D2Q0N6_GOSTO</name>
<dbReference type="Proteomes" id="UP000322667">
    <property type="component" value="Chromosome A06"/>
</dbReference>
<protein>
    <submittedName>
        <fullName evidence="2">Uncharacterized protein</fullName>
    </submittedName>
</protein>
<dbReference type="EMBL" id="CM017615">
    <property type="protein sequence ID" value="TYI21958.1"/>
    <property type="molecule type" value="Genomic_DNA"/>
</dbReference>
<accession>A0A5D2Q0N6</accession>
<keyword evidence="3" id="KW-1185">Reference proteome</keyword>
<reference evidence="2 3" key="1">
    <citation type="submission" date="2019-07" db="EMBL/GenBank/DDBJ databases">
        <title>WGS assembly of Gossypium tomentosum.</title>
        <authorList>
            <person name="Chen Z.J."/>
            <person name="Sreedasyam A."/>
            <person name="Ando A."/>
            <person name="Song Q."/>
            <person name="De L."/>
            <person name="Hulse-Kemp A."/>
            <person name="Ding M."/>
            <person name="Ye W."/>
            <person name="Kirkbride R."/>
            <person name="Jenkins J."/>
            <person name="Plott C."/>
            <person name="Lovell J."/>
            <person name="Lin Y.-M."/>
            <person name="Vaughn R."/>
            <person name="Liu B."/>
            <person name="Li W."/>
            <person name="Simpson S."/>
            <person name="Scheffler B."/>
            <person name="Saski C."/>
            <person name="Grover C."/>
            <person name="Hu G."/>
            <person name="Conover J."/>
            <person name="Carlson J."/>
            <person name="Shu S."/>
            <person name="Boston L."/>
            <person name="Williams M."/>
            <person name="Peterson D."/>
            <person name="Mcgee K."/>
            <person name="Jones D."/>
            <person name="Wendel J."/>
            <person name="Stelly D."/>
            <person name="Grimwood J."/>
            <person name="Schmutz J."/>
        </authorList>
    </citation>
    <scope>NUCLEOTIDE SEQUENCE [LARGE SCALE GENOMIC DNA]</scope>
    <source>
        <strain evidence="2">7179.01</strain>
    </source>
</reference>
<evidence type="ECO:0000256" key="1">
    <source>
        <dbReference type="SAM" id="Phobius"/>
    </source>
</evidence>
<evidence type="ECO:0000313" key="2">
    <source>
        <dbReference type="EMBL" id="TYI21958.1"/>
    </source>
</evidence>
<keyword evidence="1" id="KW-0812">Transmembrane</keyword>
<organism evidence="2 3">
    <name type="scientific">Gossypium tomentosum</name>
    <name type="common">Hawaiian cotton</name>
    <name type="synonym">Gossypium sandvicense</name>
    <dbReference type="NCBI Taxonomy" id="34277"/>
    <lineage>
        <taxon>Eukaryota</taxon>
        <taxon>Viridiplantae</taxon>
        <taxon>Streptophyta</taxon>
        <taxon>Embryophyta</taxon>
        <taxon>Tracheophyta</taxon>
        <taxon>Spermatophyta</taxon>
        <taxon>Magnoliopsida</taxon>
        <taxon>eudicotyledons</taxon>
        <taxon>Gunneridae</taxon>
        <taxon>Pentapetalae</taxon>
        <taxon>rosids</taxon>
        <taxon>malvids</taxon>
        <taxon>Malvales</taxon>
        <taxon>Malvaceae</taxon>
        <taxon>Malvoideae</taxon>
        <taxon>Gossypium</taxon>
    </lineage>
</organism>
<feature type="transmembrane region" description="Helical" evidence="1">
    <location>
        <begin position="12"/>
        <end position="29"/>
    </location>
</feature>
<proteinExistence type="predicted"/>
<dbReference type="AlphaFoldDB" id="A0A5D2Q0N6"/>
<keyword evidence="1" id="KW-0472">Membrane</keyword>
<keyword evidence="1" id="KW-1133">Transmembrane helix</keyword>